<dbReference type="CDD" id="cd01555">
    <property type="entry name" value="UdpNAET"/>
    <property type="match status" value="1"/>
</dbReference>
<organism evidence="14 15">
    <name type="scientific">Dictyobacter formicarum</name>
    <dbReference type="NCBI Taxonomy" id="2778368"/>
    <lineage>
        <taxon>Bacteria</taxon>
        <taxon>Bacillati</taxon>
        <taxon>Chloroflexota</taxon>
        <taxon>Ktedonobacteria</taxon>
        <taxon>Ktedonobacterales</taxon>
        <taxon>Dictyobacteraceae</taxon>
        <taxon>Dictyobacter</taxon>
    </lineage>
</organism>
<name>A0ABQ3VBL7_9CHLR</name>
<evidence type="ECO:0000256" key="5">
    <source>
        <dbReference type="ARBA" id="ARBA00022679"/>
    </source>
</evidence>
<keyword evidence="15" id="KW-1185">Reference proteome</keyword>
<comment type="similarity">
    <text evidence="10 12">Belongs to the EPSP synthase family. MurA subfamily.</text>
</comment>
<dbReference type="InterPro" id="IPR013792">
    <property type="entry name" value="RNA3'P_cycl/enolpyr_Trfase_a/b"/>
</dbReference>
<feature type="binding site" evidence="12">
    <location>
        <position position="312"/>
    </location>
    <ligand>
        <name>UDP-N-acetyl-alpha-D-glucosamine</name>
        <dbReference type="ChEBI" id="CHEBI:57705"/>
    </ligand>
</feature>
<comment type="caution">
    <text evidence="12">Lacks conserved residue(s) required for the propagation of feature annotation.</text>
</comment>
<keyword evidence="4 12" id="KW-0132">Cell division</keyword>
<keyword evidence="12" id="KW-0670">Pyruvate</keyword>
<protein>
    <recommendedName>
        <fullName evidence="12">UDP-N-acetylglucosamine 1-carboxyvinyltransferase</fullName>
        <ecNumber evidence="12">2.5.1.7</ecNumber>
    </recommendedName>
    <alternativeName>
        <fullName evidence="12">Enoylpyruvate transferase</fullName>
    </alternativeName>
    <alternativeName>
        <fullName evidence="12">UDP-N-acetylglucosamine enolpyruvyl transferase</fullName>
        <shortName evidence="12">EPT</shortName>
    </alternativeName>
</protein>
<comment type="catalytic activity">
    <reaction evidence="11 12">
        <text>phosphoenolpyruvate + UDP-N-acetyl-alpha-D-glucosamine = UDP-N-acetyl-3-O-(1-carboxyvinyl)-alpha-D-glucosamine + phosphate</text>
        <dbReference type="Rhea" id="RHEA:18681"/>
        <dbReference type="ChEBI" id="CHEBI:43474"/>
        <dbReference type="ChEBI" id="CHEBI:57705"/>
        <dbReference type="ChEBI" id="CHEBI:58702"/>
        <dbReference type="ChEBI" id="CHEBI:68483"/>
        <dbReference type="EC" id="2.5.1.7"/>
    </reaction>
</comment>
<evidence type="ECO:0000256" key="3">
    <source>
        <dbReference type="ARBA" id="ARBA00022490"/>
    </source>
</evidence>
<accession>A0ABQ3VBL7</accession>
<evidence type="ECO:0000259" key="13">
    <source>
        <dbReference type="Pfam" id="PF00275"/>
    </source>
</evidence>
<proteinExistence type="inferred from homology"/>
<evidence type="ECO:0000256" key="8">
    <source>
        <dbReference type="ARBA" id="ARBA00023306"/>
    </source>
</evidence>
<feature type="modified residue" description="2-(S-cysteinyl)pyruvic acid O-phosphothioketal" evidence="12">
    <location>
        <position position="124"/>
    </location>
</feature>
<feature type="domain" description="Enolpyruvate transferase" evidence="13">
    <location>
        <begin position="11"/>
        <end position="412"/>
    </location>
</feature>
<evidence type="ECO:0000256" key="11">
    <source>
        <dbReference type="ARBA" id="ARBA00047527"/>
    </source>
</evidence>
<dbReference type="HAMAP" id="MF_00111">
    <property type="entry name" value="MurA"/>
    <property type="match status" value="1"/>
</dbReference>
<keyword evidence="6 12" id="KW-0133">Cell shape</keyword>
<dbReference type="SUPFAM" id="SSF55205">
    <property type="entry name" value="EPT/RTPC-like"/>
    <property type="match status" value="1"/>
</dbReference>
<dbReference type="PANTHER" id="PTHR43783">
    <property type="entry name" value="UDP-N-ACETYLGLUCOSAMINE 1-CARBOXYVINYLTRANSFERASE"/>
    <property type="match status" value="1"/>
</dbReference>
<dbReference type="NCBIfam" id="TIGR01072">
    <property type="entry name" value="murA"/>
    <property type="match status" value="1"/>
</dbReference>
<keyword evidence="7 12" id="KW-0573">Peptidoglycan synthesis</keyword>
<dbReference type="EC" id="2.5.1.7" evidence="12"/>
<evidence type="ECO:0000256" key="12">
    <source>
        <dbReference type="HAMAP-Rule" id="MF_00111"/>
    </source>
</evidence>
<dbReference type="PANTHER" id="PTHR43783:SF1">
    <property type="entry name" value="UDP-N-ACETYLGLUCOSAMINE 1-CARBOXYVINYLTRANSFERASE"/>
    <property type="match status" value="1"/>
</dbReference>
<evidence type="ECO:0000256" key="7">
    <source>
        <dbReference type="ARBA" id="ARBA00022984"/>
    </source>
</evidence>
<keyword evidence="5 12" id="KW-0808">Transferase</keyword>
<evidence type="ECO:0000256" key="4">
    <source>
        <dbReference type="ARBA" id="ARBA00022618"/>
    </source>
</evidence>
<gene>
    <name evidence="14" type="primary">murAA</name>
    <name evidence="12" type="synonym">murA</name>
    <name evidence="14" type="ORF">KSZ_15610</name>
</gene>
<comment type="pathway">
    <text evidence="2 12">Cell wall biogenesis; peptidoglycan biosynthesis.</text>
</comment>
<comment type="subcellular location">
    <subcellularLocation>
        <location evidence="1 12">Cytoplasm</location>
    </subcellularLocation>
</comment>
<evidence type="ECO:0000313" key="15">
    <source>
        <dbReference type="Proteomes" id="UP000635565"/>
    </source>
</evidence>
<feature type="active site" description="Proton donor" evidence="12">
    <location>
        <position position="124"/>
    </location>
</feature>
<sequence>MSIRQPVRYHVRGGQRLEGTVIIQGAKNAALPIIAASLLAKRGQTILHNVPLINDVYVAIEIARALGAKIKLHEEEQVMVIDASNITSSALPPELTNLIRGSVLFLPPVMMRTGQVSIEKVGGCNLGKRSLDFHYRGFVRLGAEVVEDEQAISVYMEKPKGAYLYLDTPSHTGTENLMAAACLAEGTTIIENAALEPEIANVANFLNLMGAKISGVGTGVIQIEGVKELSAVEYTIMPDRIDAGTMAIMAAATQGDVALIGANLRHFGVVRAKLEQMGVELQEDGPVIRVQRRGALRPVNVITWPFPGYPTDLQSPLMALACLASGTSYIRETLFDQRFGVANDLNNMGAKIKLEDGSAVIAGPTQFTGATVWAHDLRAGSALIIAGSVAEGETIIDNAQMIERGYSSIIRRLTRLGLQIEEERIKEAVLQDSL</sequence>
<evidence type="ECO:0000256" key="2">
    <source>
        <dbReference type="ARBA" id="ARBA00004752"/>
    </source>
</evidence>
<comment type="function">
    <text evidence="12">Cell wall formation. Adds enolpyruvyl to UDP-N-acetylglucosamine.</text>
</comment>
<keyword evidence="8 12" id="KW-0131">Cell cycle</keyword>
<evidence type="ECO:0000313" key="14">
    <source>
        <dbReference type="EMBL" id="GHO83555.1"/>
    </source>
</evidence>
<dbReference type="InterPro" id="IPR050068">
    <property type="entry name" value="MurA_subfamily"/>
</dbReference>
<keyword evidence="9 12" id="KW-0961">Cell wall biogenesis/degradation</keyword>
<reference evidence="14 15" key="1">
    <citation type="journal article" date="2021" name="Int. J. Syst. Evol. Microbiol.">
        <title>Reticulibacter mediterranei gen. nov., sp. nov., within the new family Reticulibacteraceae fam. nov., and Ktedonospora formicarum gen. nov., sp. nov., Ktedonobacter robiniae sp. nov., Dictyobacter formicarum sp. nov. and Dictyobacter arantiisoli sp. nov., belonging to the class Ktedonobacteria.</title>
        <authorList>
            <person name="Yabe S."/>
            <person name="Zheng Y."/>
            <person name="Wang C.M."/>
            <person name="Sakai Y."/>
            <person name="Abe K."/>
            <person name="Yokota A."/>
            <person name="Donadio S."/>
            <person name="Cavaletti L."/>
            <person name="Monciardini P."/>
        </authorList>
    </citation>
    <scope>NUCLEOTIDE SEQUENCE [LARGE SCALE GENOMIC DNA]</scope>
    <source>
        <strain evidence="14 15">SOSP1-9</strain>
    </source>
</reference>
<dbReference type="Gene3D" id="3.65.10.10">
    <property type="entry name" value="Enolpyruvate transferase domain"/>
    <property type="match status" value="2"/>
</dbReference>
<dbReference type="Pfam" id="PF00275">
    <property type="entry name" value="EPSP_synthase"/>
    <property type="match status" value="1"/>
</dbReference>
<dbReference type="Proteomes" id="UP000635565">
    <property type="component" value="Unassembled WGS sequence"/>
</dbReference>
<dbReference type="InterPro" id="IPR005750">
    <property type="entry name" value="UDP_GlcNAc_COvinyl_MurA"/>
</dbReference>
<dbReference type="NCBIfam" id="NF006873">
    <property type="entry name" value="PRK09369.1"/>
    <property type="match status" value="1"/>
</dbReference>
<dbReference type="InterPro" id="IPR036968">
    <property type="entry name" value="Enolpyruvate_Tfrase_sf"/>
</dbReference>
<evidence type="ECO:0000256" key="10">
    <source>
        <dbReference type="ARBA" id="ARBA00038367"/>
    </source>
</evidence>
<evidence type="ECO:0000256" key="9">
    <source>
        <dbReference type="ARBA" id="ARBA00023316"/>
    </source>
</evidence>
<dbReference type="InterPro" id="IPR001986">
    <property type="entry name" value="Enolpyruvate_Tfrase_dom"/>
</dbReference>
<feature type="binding site" evidence="12">
    <location>
        <position position="334"/>
    </location>
    <ligand>
        <name>UDP-N-acetyl-alpha-D-glucosamine</name>
        <dbReference type="ChEBI" id="CHEBI:57705"/>
    </ligand>
</feature>
<evidence type="ECO:0000256" key="1">
    <source>
        <dbReference type="ARBA" id="ARBA00004496"/>
    </source>
</evidence>
<feature type="binding site" evidence="12">
    <location>
        <begin position="27"/>
        <end position="28"/>
    </location>
    <ligand>
        <name>phosphoenolpyruvate</name>
        <dbReference type="ChEBI" id="CHEBI:58702"/>
    </ligand>
</feature>
<comment type="caution">
    <text evidence="14">The sequence shown here is derived from an EMBL/GenBank/DDBJ whole genome shotgun (WGS) entry which is preliminary data.</text>
</comment>
<keyword evidence="3 12" id="KW-0963">Cytoplasm</keyword>
<evidence type="ECO:0000256" key="6">
    <source>
        <dbReference type="ARBA" id="ARBA00022960"/>
    </source>
</evidence>
<dbReference type="EMBL" id="BNJJ01000004">
    <property type="protein sequence ID" value="GHO83555.1"/>
    <property type="molecule type" value="Genomic_DNA"/>
</dbReference>
<feature type="binding site" evidence="12">
    <location>
        <position position="100"/>
    </location>
    <ligand>
        <name>UDP-N-acetyl-alpha-D-glucosamine</name>
        <dbReference type="ChEBI" id="CHEBI:57705"/>
    </ligand>
</feature>